<proteinExistence type="predicted"/>
<protein>
    <submittedName>
        <fullName evidence="4">SPOR domain-containing protein</fullName>
    </submittedName>
</protein>
<feature type="region of interest" description="Disordered" evidence="1">
    <location>
        <begin position="480"/>
        <end position="516"/>
    </location>
</feature>
<evidence type="ECO:0000256" key="1">
    <source>
        <dbReference type="SAM" id="MobiDB-lite"/>
    </source>
</evidence>
<feature type="compositionally biased region" description="Low complexity" evidence="1">
    <location>
        <begin position="428"/>
        <end position="441"/>
    </location>
</feature>
<gene>
    <name evidence="4" type="ORF">WG901_18875</name>
</gene>
<dbReference type="InterPro" id="IPR036680">
    <property type="entry name" value="SPOR-like_sf"/>
</dbReference>
<evidence type="ECO:0000313" key="5">
    <source>
        <dbReference type="Proteomes" id="UP001361239"/>
    </source>
</evidence>
<dbReference type="RefSeq" id="WP_339588664.1">
    <property type="nucleotide sequence ID" value="NZ_JBBHJZ010000004.1"/>
</dbReference>
<feature type="region of interest" description="Disordered" evidence="1">
    <location>
        <begin position="352"/>
        <end position="379"/>
    </location>
</feature>
<name>A0ABU8S097_9SPHN</name>
<reference evidence="4 5" key="1">
    <citation type="submission" date="2024-03" db="EMBL/GenBank/DDBJ databases">
        <authorList>
            <person name="Jo J.-H."/>
        </authorList>
    </citation>
    <scope>NUCLEOTIDE SEQUENCE [LARGE SCALE GENOMIC DNA]</scope>
    <source>
        <strain evidence="4 5">PS1R-30</strain>
    </source>
</reference>
<feature type="region of interest" description="Disordered" evidence="1">
    <location>
        <begin position="416"/>
        <end position="441"/>
    </location>
</feature>
<dbReference type="SUPFAM" id="SSF48452">
    <property type="entry name" value="TPR-like"/>
    <property type="match status" value="2"/>
</dbReference>
<feature type="compositionally biased region" description="Low complexity" evidence="1">
    <location>
        <begin position="352"/>
        <end position="361"/>
    </location>
</feature>
<accession>A0ABU8S097</accession>
<feature type="compositionally biased region" description="Basic and acidic residues" evidence="1">
    <location>
        <begin position="492"/>
        <end position="508"/>
    </location>
</feature>
<evidence type="ECO:0000313" key="4">
    <source>
        <dbReference type="EMBL" id="MEJ5978725.1"/>
    </source>
</evidence>
<dbReference type="Gene3D" id="1.25.40.10">
    <property type="entry name" value="Tetratricopeptide repeat domain"/>
    <property type="match status" value="1"/>
</dbReference>
<dbReference type="Pfam" id="PF05036">
    <property type="entry name" value="SPOR"/>
    <property type="match status" value="1"/>
</dbReference>
<organism evidence="4 5">
    <name type="scientific">Novosphingobium anseongense</name>
    <dbReference type="NCBI Taxonomy" id="3133436"/>
    <lineage>
        <taxon>Bacteria</taxon>
        <taxon>Pseudomonadati</taxon>
        <taxon>Pseudomonadota</taxon>
        <taxon>Alphaproteobacteria</taxon>
        <taxon>Sphingomonadales</taxon>
        <taxon>Sphingomonadaceae</taxon>
        <taxon>Novosphingobium</taxon>
    </lineage>
</organism>
<feature type="signal peptide" evidence="2">
    <location>
        <begin position="1"/>
        <end position="24"/>
    </location>
</feature>
<keyword evidence="5" id="KW-1185">Reference proteome</keyword>
<keyword evidence="2" id="KW-0732">Signal</keyword>
<comment type="caution">
    <text evidence="4">The sequence shown here is derived from an EMBL/GenBank/DDBJ whole genome shotgun (WGS) entry which is preliminary data.</text>
</comment>
<feature type="region of interest" description="Disordered" evidence="1">
    <location>
        <begin position="303"/>
        <end position="331"/>
    </location>
</feature>
<evidence type="ECO:0000256" key="2">
    <source>
        <dbReference type="SAM" id="SignalP"/>
    </source>
</evidence>
<sequence length="611" mass="63181">MAIRIIRLTALTSALALAAAGVQAGAQGVPQRPMTPGGVLPRATGLPQVSQPVVQSIPSSDGMTLNEALGRLARDPRDVGALIDAGNAALVMGDVDAATGFFRRADQVAPGNPRVKAGLAGAMVRNGDPFGAIPLFDQAEAAGALDSSLAADRGLAYDLVGDSATAQRYYRQSLARMPSEEATRRMALSLAIAGDKQGAETMLSPLLQARNLAAWRTRAFALAIVGQTDEAVNVANSVLPAELAAGIAPYLRYMPRLTRAQQAAAANFGAFPRASEIGRDDPRVAQYAPKTTSVAAIDATLTPKGQPLGRKVRSRDRNRNSRNVQAVAAPPDLQPAREVAVAAAAAPTRVASAPTRSVRTPVPAPVPARPTPTLTPAPQLARTSTALPAPATPPRTASVTGVLPVAPGFNLVPSTPPSVPSPVPTSVPAPTAAAAAPTPTPAASIAQIPTAAAVAMPTPTPAAPPPPRSLADAFADLGRPSIDVTPTAGAVDLRRIKPSRPEPKKPVEPPKPSHPSRIWVQVATGRDKAALGFDWRRMTREKAEAFRGKAPMISAWGQTNRLLTGPFQSEAAANAFIGQLRRADVEGAFVWTSPAGQVVDALTTAAVPPRR</sequence>
<feature type="chain" id="PRO_5047535607" evidence="2">
    <location>
        <begin position="25"/>
        <end position="611"/>
    </location>
</feature>
<dbReference type="PROSITE" id="PS51724">
    <property type="entry name" value="SPOR"/>
    <property type="match status" value="1"/>
</dbReference>
<feature type="compositionally biased region" description="Pro residues" evidence="1">
    <location>
        <begin position="416"/>
        <end position="427"/>
    </location>
</feature>
<dbReference type="Proteomes" id="UP001361239">
    <property type="component" value="Unassembled WGS sequence"/>
</dbReference>
<dbReference type="InterPro" id="IPR011990">
    <property type="entry name" value="TPR-like_helical_dom_sf"/>
</dbReference>
<dbReference type="EMBL" id="JBBHJZ010000004">
    <property type="protein sequence ID" value="MEJ5978725.1"/>
    <property type="molecule type" value="Genomic_DNA"/>
</dbReference>
<evidence type="ECO:0000259" key="3">
    <source>
        <dbReference type="PROSITE" id="PS51724"/>
    </source>
</evidence>
<feature type="compositionally biased region" description="Pro residues" evidence="1">
    <location>
        <begin position="362"/>
        <end position="375"/>
    </location>
</feature>
<feature type="domain" description="SPOR" evidence="3">
    <location>
        <begin position="512"/>
        <end position="594"/>
    </location>
</feature>
<dbReference type="InterPro" id="IPR007730">
    <property type="entry name" value="SPOR-like_dom"/>
</dbReference>
<dbReference type="SUPFAM" id="SSF110997">
    <property type="entry name" value="Sporulation related repeat"/>
    <property type="match status" value="1"/>
</dbReference>